<evidence type="ECO:0008006" key="4">
    <source>
        <dbReference type="Google" id="ProtNLM"/>
    </source>
</evidence>
<accession>A0ABS6TTN6</accession>
<protein>
    <recommendedName>
        <fullName evidence="4">FtsK gamma domain-containing protein</fullName>
    </recommendedName>
</protein>
<sequence length="321" mass="34151">MARSNKTATATRTAAGTAGVPGVLVWVITGVQVIPAYSESGIVGGTVRAIIGPVMAGLLWHLAMGLEIRVARPDALSTGLPALIGRELRERLLSYLGLATRDRTAEQITRDRASARAVRLASRTRLRPWGRNRLAAAVARSGAALDPEQRDRLMQELAARRSATELSTIPVASPWQAPAPAPAEVTVERVPEAPDEVYPALPAAVPAPPNTVPTAARLLPFVCRRSIRQPAPVFAAAGAPTRTTVHAQVPLPDEQEVPVPEVPDEEEPEGDRNVPDPDPLLALARTEFGTEVPGVGRLKATYRIGQARAQRIRDALAEGST</sequence>
<evidence type="ECO:0000313" key="3">
    <source>
        <dbReference type="Proteomes" id="UP000735541"/>
    </source>
</evidence>
<feature type="region of interest" description="Disordered" evidence="1">
    <location>
        <begin position="248"/>
        <end position="279"/>
    </location>
</feature>
<organism evidence="2 3">
    <name type="scientific">Streptomyces halstedii</name>
    <dbReference type="NCBI Taxonomy" id="1944"/>
    <lineage>
        <taxon>Bacteria</taxon>
        <taxon>Bacillati</taxon>
        <taxon>Actinomycetota</taxon>
        <taxon>Actinomycetes</taxon>
        <taxon>Kitasatosporales</taxon>
        <taxon>Streptomycetaceae</taxon>
        <taxon>Streptomyces</taxon>
    </lineage>
</organism>
<evidence type="ECO:0000256" key="1">
    <source>
        <dbReference type="SAM" id="MobiDB-lite"/>
    </source>
</evidence>
<dbReference type="EMBL" id="JAHUVW010000001">
    <property type="protein sequence ID" value="MBV7671393.1"/>
    <property type="molecule type" value="Genomic_DNA"/>
</dbReference>
<keyword evidence="3" id="KW-1185">Reference proteome</keyword>
<comment type="caution">
    <text evidence="2">The sequence shown here is derived from an EMBL/GenBank/DDBJ whole genome shotgun (WGS) entry which is preliminary data.</text>
</comment>
<gene>
    <name evidence="2" type="ORF">STHAL_18245</name>
</gene>
<name>A0ABS6TTN6_STRHA</name>
<dbReference type="Proteomes" id="UP000735541">
    <property type="component" value="Unassembled WGS sequence"/>
</dbReference>
<reference evidence="2 3" key="1">
    <citation type="submission" date="2021-07" db="EMBL/GenBank/DDBJ databases">
        <title>Sequencing Streptomyces halstedii LGO-A4 genome an citrus endophytic actinomycete.</title>
        <authorList>
            <person name="Samborskyy M."/>
            <person name="Scott N."/>
            <person name="Deglau R."/>
            <person name="Dickens S."/>
            <person name="Oliveira L.G."/>
        </authorList>
    </citation>
    <scope>NUCLEOTIDE SEQUENCE [LARGE SCALE GENOMIC DNA]</scope>
    <source>
        <strain evidence="2 3">LGO-A4</strain>
    </source>
</reference>
<proteinExistence type="predicted"/>
<evidence type="ECO:0000313" key="2">
    <source>
        <dbReference type="EMBL" id="MBV7671393.1"/>
    </source>
</evidence>